<sequence length="327" mass="38085">MEASFSRRKLVAPARMRELMQRSDLHGALQLGSHIGAILISGVALWVLWGTWWAVPLFMVHGVLINFLYAGQHELSHETVFKTKWLNEAFGRMIGFLMIFPRDFDKIQHWAHHQHTQNWEKDGELVREPYTLRSYLLWFWGPTYWYTRVTRIVRFCRGVVVEPYIREGEHDKIIREGRIHAALYVGIAVVSLIIGSWAAVILWLAPMVVMKPVHQLQNTIEHLGLSHKDDILENTRSTRTNAVMRWLCWQMPYHTAHHTFPSVPFWQLSSLDAEIRNSGATPHKMGWIEFQIEVLRKLSSKSEDEYPYDEIWIVPRAGGGTQRIEAA</sequence>
<dbReference type="EMBL" id="CP002623">
    <property type="protein sequence ID" value="AEI93718.1"/>
    <property type="molecule type" value="Genomic_DNA"/>
</dbReference>
<dbReference type="STRING" id="391595.RLO149_c017260"/>
<dbReference type="Pfam" id="PF00487">
    <property type="entry name" value="FA_desaturase"/>
    <property type="match status" value="1"/>
</dbReference>
<dbReference type="eggNOG" id="COG3239">
    <property type="taxonomic scope" value="Bacteria"/>
</dbReference>
<dbReference type="PANTHER" id="PTHR12879">
    <property type="entry name" value="SPHINGOLIPID DELTA 4 DESATURASE/C-4 HYDROXYLASE PROTEIN DES2"/>
    <property type="match status" value="1"/>
</dbReference>
<organism evidence="3 4">
    <name type="scientific">Roseobacter litoralis (strain ATCC 49566 / DSM 6996 / JCM 21268 / NBRC 15278 / OCh 149)</name>
    <dbReference type="NCBI Taxonomy" id="391595"/>
    <lineage>
        <taxon>Bacteria</taxon>
        <taxon>Pseudomonadati</taxon>
        <taxon>Pseudomonadota</taxon>
        <taxon>Alphaproteobacteria</taxon>
        <taxon>Rhodobacterales</taxon>
        <taxon>Roseobacteraceae</taxon>
        <taxon>Roseobacter</taxon>
    </lineage>
</organism>
<feature type="domain" description="Fatty acid desaturase" evidence="2">
    <location>
        <begin position="51"/>
        <end position="277"/>
    </location>
</feature>
<dbReference type="InterPro" id="IPR005804">
    <property type="entry name" value="FA_desaturase_dom"/>
</dbReference>
<proteinExistence type="predicted"/>
<gene>
    <name evidence="3" type="ordered locus">RLO149_c017260</name>
</gene>
<feature type="transmembrane region" description="Helical" evidence="1">
    <location>
        <begin position="53"/>
        <end position="71"/>
    </location>
</feature>
<keyword evidence="1" id="KW-0812">Transmembrane</keyword>
<dbReference type="GO" id="GO:0016020">
    <property type="term" value="C:membrane"/>
    <property type="evidence" value="ECO:0007669"/>
    <property type="project" value="GOC"/>
</dbReference>
<keyword evidence="4" id="KW-1185">Reference proteome</keyword>
<feature type="transmembrane region" description="Helical" evidence="1">
    <location>
        <begin position="25"/>
        <end position="47"/>
    </location>
</feature>
<keyword evidence="1" id="KW-0472">Membrane</keyword>
<evidence type="ECO:0000259" key="2">
    <source>
        <dbReference type="Pfam" id="PF00487"/>
    </source>
</evidence>
<dbReference type="KEGG" id="rli:RLO149_c017260"/>
<dbReference type="PANTHER" id="PTHR12879:SF8">
    <property type="entry name" value="SPHINGOLIPID DELTA(4)-DESATURASE DES1"/>
    <property type="match status" value="1"/>
</dbReference>
<evidence type="ECO:0000313" key="4">
    <source>
        <dbReference type="Proteomes" id="UP000001353"/>
    </source>
</evidence>
<accession>F7ZHV8</accession>
<keyword evidence="1" id="KW-1133">Transmembrane helix</keyword>
<name>F7ZHV8_ROSLO</name>
<dbReference type="Proteomes" id="UP000001353">
    <property type="component" value="Chromosome"/>
</dbReference>
<reference evidence="3 4" key="1">
    <citation type="journal article" date="2011" name="BMC Genomics">
        <title>Comparative genome analysis and genome-guided physiological analysis of Roseobacter litoralis.</title>
        <authorList>
            <person name="Kalhoefer D."/>
            <person name="Thole S."/>
            <person name="Voget S."/>
            <person name="Lehmann R."/>
            <person name="Liesegang H."/>
            <person name="Wollher A."/>
            <person name="Daniel R."/>
            <person name="Simon M."/>
            <person name="Brinkhoff T."/>
        </authorList>
    </citation>
    <scope>NUCLEOTIDE SEQUENCE [LARGE SCALE GENOMIC DNA]</scope>
    <source>
        <strain evidence="4">ATCC 49566 / DSM 6996 / JCM 21268 / NBRC 15278 / OCh 149</strain>
    </source>
</reference>
<evidence type="ECO:0000256" key="1">
    <source>
        <dbReference type="SAM" id="Phobius"/>
    </source>
</evidence>
<dbReference type="HOGENOM" id="CLU_052920_1_0_5"/>
<dbReference type="RefSeq" id="WP_013961651.1">
    <property type="nucleotide sequence ID" value="NC_015730.1"/>
</dbReference>
<dbReference type="GO" id="GO:0046513">
    <property type="term" value="P:ceramide biosynthetic process"/>
    <property type="evidence" value="ECO:0007669"/>
    <property type="project" value="TreeGrafter"/>
</dbReference>
<evidence type="ECO:0000313" key="3">
    <source>
        <dbReference type="EMBL" id="AEI93718.1"/>
    </source>
</evidence>
<feature type="transmembrane region" description="Helical" evidence="1">
    <location>
        <begin position="181"/>
        <end position="205"/>
    </location>
</feature>
<dbReference type="GO" id="GO:0042284">
    <property type="term" value="F:sphingolipid delta-4 desaturase activity"/>
    <property type="evidence" value="ECO:0007669"/>
    <property type="project" value="TreeGrafter"/>
</dbReference>
<dbReference type="OrthoDB" id="9792534at2"/>
<dbReference type="AlphaFoldDB" id="F7ZHV8"/>
<protein>
    <submittedName>
        <fullName evidence="3">Fatty acid desaturase-like protein</fullName>
    </submittedName>
</protein>